<evidence type="ECO:0008006" key="4">
    <source>
        <dbReference type="Google" id="ProtNLM"/>
    </source>
</evidence>
<reference evidence="2 3" key="1">
    <citation type="submission" date="2013-03" db="EMBL/GenBank/DDBJ databases">
        <title>Salinisphaera hydrothermalis C41B8 Genome Sequencing.</title>
        <authorList>
            <person name="Li C."/>
            <person name="Lai Q."/>
            <person name="Shao Z."/>
        </authorList>
    </citation>
    <scope>NUCLEOTIDE SEQUENCE [LARGE SCALE GENOMIC DNA]</scope>
    <source>
        <strain evidence="2 3">C41B8</strain>
    </source>
</reference>
<keyword evidence="1" id="KW-1133">Transmembrane helix</keyword>
<gene>
    <name evidence="2" type="ORF">C41B8_14040</name>
</gene>
<dbReference type="InterPro" id="IPR038770">
    <property type="entry name" value="Na+/solute_symporter_sf"/>
</dbReference>
<feature type="transmembrane region" description="Helical" evidence="1">
    <location>
        <begin position="99"/>
        <end position="119"/>
    </location>
</feature>
<dbReference type="EMBL" id="APNK01000025">
    <property type="protein sequence ID" value="KEZ76632.1"/>
    <property type="molecule type" value="Genomic_DNA"/>
</dbReference>
<feature type="transmembrane region" description="Helical" evidence="1">
    <location>
        <begin position="66"/>
        <end position="87"/>
    </location>
</feature>
<dbReference type="RefSeq" id="WP_037339493.1">
    <property type="nucleotide sequence ID" value="NZ_APNK01000025.1"/>
</dbReference>
<feature type="transmembrane region" description="Helical" evidence="1">
    <location>
        <begin position="165"/>
        <end position="183"/>
    </location>
</feature>
<feature type="transmembrane region" description="Helical" evidence="1">
    <location>
        <begin position="131"/>
        <end position="153"/>
    </location>
</feature>
<feature type="transmembrane region" description="Helical" evidence="1">
    <location>
        <begin position="204"/>
        <end position="224"/>
    </location>
</feature>
<feature type="transmembrane region" description="Helical" evidence="1">
    <location>
        <begin position="230"/>
        <end position="253"/>
    </location>
</feature>
<keyword evidence="1" id="KW-0472">Membrane</keyword>
<comment type="caution">
    <text evidence="2">The sequence shown here is derived from an EMBL/GenBank/DDBJ whole genome shotgun (WGS) entry which is preliminary data.</text>
</comment>
<dbReference type="Pfam" id="PF13593">
    <property type="entry name" value="SBF_like"/>
    <property type="match status" value="1"/>
</dbReference>
<feature type="transmembrane region" description="Helical" evidence="1">
    <location>
        <begin position="34"/>
        <end position="54"/>
    </location>
</feature>
<dbReference type="Proteomes" id="UP000028302">
    <property type="component" value="Unassembled WGS sequence"/>
</dbReference>
<evidence type="ECO:0000256" key="1">
    <source>
        <dbReference type="SAM" id="Phobius"/>
    </source>
</evidence>
<dbReference type="PATRIC" id="fig|1304275.5.peg.2871"/>
<evidence type="ECO:0000313" key="2">
    <source>
        <dbReference type="EMBL" id="KEZ76632.1"/>
    </source>
</evidence>
<dbReference type="STRING" id="1304275.C41B8_14040"/>
<dbReference type="Gene3D" id="1.20.1530.20">
    <property type="match status" value="1"/>
</dbReference>
<dbReference type="PIRSF" id="PIRSF026166">
    <property type="entry name" value="UCP026166"/>
    <property type="match status" value="1"/>
</dbReference>
<feature type="transmembrane region" description="Helical" evidence="1">
    <location>
        <begin position="274"/>
        <end position="299"/>
    </location>
</feature>
<dbReference type="PANTHER" id="PTHR18640:SF5">
    <property type="entry name" value="SODIUM_BILE ACID COTRANSPORTER 7"/>
    <property type="match status" value="1"/>
</dbReference>
<sequence length="327" mass="34113">MQRPRFLPDNFILALISAIVLATFLPIRGGMATIYEHATTVAIALLFFLHGAKLSREAVIAGASNWRLHLCVLAATFVLFPALGLAAHPLLSDLLTPGLAAGVLFVCLLPSTVQSSIAFTSIAGGNVSAAVCSASLSNLLGVFLTPVLAGLFLSQAGHAGGSMPAVVHIVSEIVLPFAAGQVARRWIGGWVKAHPKVVKFVDQGSIVLVVYGAFSASVVQGLWHQIPPQALAWLFVADAVLLAIVLAVTYGVGRALFSREDALVLLFCGSKKSLASGIPIAKVLFASSALGAIVLPLMIFHQIQLIACAAIARRAARHAPDAEPVRG</sequence>
<keyword evidence="3" id="KW-1185">Reference proteome</keyword>
<feature type="transmembrane region" description="Helical" evidence="1">
    <location>
        <begin position="12"/>
        <end position="28"/>
    </location>
</feature>
<keyword evidence="1" id="KW-0812">Transmembrane</keyword>
<proteinExistence type="predicted"/>
<name>A0A084IIU8_SALHC</name>
<dbReference type="AlphaFoldDB" id="A0A084IIU8"/>
<dbReference type="OrthoDB" id="9792271at2"/>
<protein>
    <recommendedName>
        <fullName evidence="4">Bile acid:sodium symporter</fullName>
    </recommendedName>
</protein>
<accession>A0A084IIU8</accession>
<dbReference type="PANTHER" id="PTHR18640">
    <property type="entry name" value="SOLUTE CARRIER FAMILY 10 MEMBER 7"/>
    <property type="match status" value="1"/>
</dbReference>
<evidence type="ECO:0000313" key="3">
    <source>
        <dbReference type="Proteomes" id="UP000028302"/>
    </source>
</evidence>
<dbReference type="InterPro" id="IPR016833">
    <property type="entry name" value="Put_Na-Bile_cotransptr"/>
</dbReference>
<dbReference type="GO" id="GO:0005886">
    <property type="term" value="C:plasma membrane"/>
    <property type="evidence" value="ECO:0007669"/>
    <property type="project" value="TreeGrafter"/>
</dbReference>
<organism evidence="2 3">
    <name type="scientific">Salinisphaera hydrothermalis (strain C41B8)</name>
    <dbReference type="NCBI Taxonomy" id="1304275"/>
    <lineage>
        <taxon>Bacteria</taxon>
        <taxon>Pseudomonadati</taxon>
        <taxon>Pseudomonadota</taxon>
        <taxon>Gammaproteobacteria</taxon>
        <taxon>Salinisphaerales</taxon>
        <taxon>Salinisphaeraceae</taxon>
        <taxon>Salinisphaera</taxon>
    </lineage>
</organism>
<dbReference type="eggNOG" id="COG0385">
    <property type="taxonomic scope" value="Bacteria"/>
</dbReference>